<evidence type="ECO:0000256" key="5">
    <source>
        <dbReference type="ARBA" id="ARBA00019087"/>
    </source>
</evidence>
<feature type="binding site" evidence="12">
    <location>
        <position position="119"/>
    </location>
    <ligand>
        <name>CoA</name>
        <dbReference type="ChEBI" id="CHEBI:57287"/>
    </ligand>
</feature>
<comment type="catalytic activity">
    <reaction evidence="10">
        <text>apo-[aryl-carrier protein] + CoA = holo-[aryl-carrier protein] + adenosine 3',5'-bisphosphate + H(+)</text>
        <dbReference type="Rhea" id="RHEA:48404"/>
        <dbReference type="Rhea" id="RHEA-COMP:15903"/>
        <dbReference type="Rhea" id="RHEA-COMP:17557"/>
        <dbReference type="ChEBI" id="CHEBI:15378"/>
        <dbReference type="ChEBI" id="CHEBI:29999"/>
        <dbReference type="ChEBI" id="CHEBI:57287"/>
        <dbReference type="ChEBI" id="CHEBI:58343"/>
        <dbReference type="ChEBI" id="CHEBI:64479"/>
    </reaction>
</comment>
<comment type="catalytic activity">
    <reaction evidence="11">
        <text>apo-[peptidyl-carrier protein] + CoA = holo-[peptidyl-carrier protein] + adenosine 3',5'-bisphosphate + H(+)</text>
        <dbReference type="Rhea" id="RHEA:46228"/>
        <dbReference type="Rhea" id="RHEA-COMP:11479"/>
        <dbReference type="Rhea" id="RHEA-COMP:11480"/>
        <dbReference type="ChEBI" id="CHEBI:15378"/>
        <dbReference type="ChEBI" id="CHEBI:29999"/>
        <dbReference type="ChEBI" id="CHEBI:57287"/>
        <dbReference type="ChEBI" id="CHEBI:58343"/>
        <dbReference type="ChEBI" id="CHEBI:64479"/>
    </reaction>
</comment>
<dbReference type="Gene3D" id="3.90.470.20">
    <property type="entry name" value="4'-phosphopantetheinyl transferase domain"/>
    <property type="match status" value="1"/>
</dbReference>
<comment type="caution">
    <text evidence="16">The sequence shown here is derived from an EMBL/GenBank/DDBJ whole genome shotgun (WGS) entry which is preliminary data.</text>
</comment>
<feature type="binding site" evidence="13">
    <location>
        <position position="120"/>
    </location>
    <ligand>
        <name>Mg(2+)</name>
        <dbReference type="ChEBI" id="CHEBI:18420"/>
    </ligand>
</feature>
<gene>
    <name evidence="16" type="ORF">DNJ96_10970</name>
</gene>
<evidence type="ECO:0000256" key="12">
    <source>
        <dbReference type="PIRSR" id="PIRSR603542-1"/>
    </source>
</evidence>
<dbReference type="UniPathway" id="UPA00017"/>
<evidence type="ECO:0000259" key="14">
    <source>
        <dbReference type="Pfam" id="PF01648"/>
    </source>
</evidence>
<feature type="binding site" evidence="12">
    <location>
        <position position="53"/>
    </location>
    <ligand>
        <name>CoA</name>
        <dbReference type="ChEBI" id="CHEBI:57287"/>
    </ligand>
</feature>
<dbReference type="GO" id="GO:0009239">
    <property type="term" value="P:enterobactin biosynthetic process"/>
    <property type="evidence" value="ECO:0007669"/>
    <property type="project" value="UniProtKB-UniPathway"/>
</dbReference>
<evidence type="ECO:0000256" key="10">
    <source>
        <dbReference type="ARBA" id="ARBA00049176"/>
    </source>
</evidence>
<evidence type="ECO:0000256" key="13">
    <source>
        <dbReference type="PIRSR" id="PIRSR603542-2"/>
    </source>
</evidence>
<comment type="subunit">
    <text evidence="4">EntB, EntD, EntE, and EntF form a multienzyme complex called enterobactin synthase.</text>
</comment>
<feature type="binding site" evidence="13">
    <location>
        <position position="121"/>
    </location>
    <ligand>
        <name>Mg(2+)</name>
        <dbReference type="ChEBI" id="CHEBI:18420"/>
    </ligand>
</feature>
<dbReference type="AlphaFoldDB" id="A0A4Q9R6X0"/>
<dbReference type="InterPro" id="IPR003542">
    <property type="entry name" value="Enbac_synth_compD-like"/>
</dbReference>
<name>A0A4Q9R6X0_9GAMM</name>
<feature type="binding site" evidence="12">
    <location>
        <position position="169"/>
    </location>
    <ligand>
        <name>CoA</name>
        <dbReference type="ChEBI" id="CHEBI:57287"/>
    </ligand>
</feature>
<dbReference type="PANTHER" id="PTHR38096">
    <property type="entry name" value="ENTEROBACTIN SYNTHASE COMPONENT D"/>
    <property type="match status" value="1"/>
</dbReference>
<evidence type="ECO:0000256" key="6">
    <source>
        <dbReference type="ARBA" id="ARBA00022679"/>
    </source>
</evidence>
<feature type="binding site" evidence="13">
    <location>
        <position position="119"/>
    </location>
    <ligand>
        <name>Mg(2+)</name>
        <dbReference type="ChEBI" id="CHEBI:18420"/>
    </ligand>
</feature>
<evidence type="ECO:0000256" key="9">
    <source>
        <dbReference type="ARBA" id="ARBA00031996"/>
    </source>
</evidence>
<dbReference type="RefSeq" id="WP_131184041.1">
    <property type="nucleotide sequence ID" value="NZ_QJUO01000009.1"/>
</dbReference>
<dbReference type="EMBL" id="QJUP01000013">
    <property type="protein sequence ID" value="TBU96291.1"/>
    <property type="molecule type" value="Genomic_DNA"/>
</dbReference>
<feature type="binding site" evidence="12">
    <location>
        <begin position="97"/>
        <end position="98"/>
    </location>
    <ligand>
        <name>CoA</name>
        <dbReference type="ChEBI" id="CHEBI:57287"/>
    </ligand>
</feature>
<keyword evidence="17" id="KW-1185">Reference proteome</keyword>
<dbReference type="InterPro" id="IPR008278">
    <property type="entry name" value="4-PPantetheinyl_Trfase_dom"/>
</dbReference>
<dbReference type="Proteomes" id="UP000292639">
    <property type="component" value="Unassembled WGS sequence"/>
</dbReference>
<dbReference type="GO" id="GO:0000287">
    <property type="term" value="F:magnesium ion binding"/>
    <property type="evidence" value="ECO:0007669"/>
    <property type="project" value="InterPro"/>
</dbReference>
<accession>A0A4Q9R6X0</accession>
<dbReference type="GO" id="GO:0009366">
    <property type="term" value="C:enterobactin synthetase complex"/>
    <property type="evidence" value="ECO:0007669"/>
    <property type="project" value="InterPro"/>
</dbReference>
<evidence type="ECO:0000313" key="17">
    <source>
        <dbReference type="Proteomes" id="UP000292639"/>
    </source>
</evidence>
<evidence type="ECO:0000313" key="16">
    <source>
        <dbReference type="EMBL" id="TBU96291.1"/>
    </source>
</evidence>
<dbReference type="InterPro" id="IPR041354">
    <property type="entry name" value="4PPT_N"/>
</dbReference>
<dbReference type="GO" id="GO:0008897">
    <property type="term" value="F:holo-[acyl-carrier-protein] synthase activity"/>
    <property type="evidence" value="ECO:0007669"/>
    <property type="project" value="InterPro"/>
</dbReference>
<evidence type="ECO:0000256" key="3">
    <source>
        <dbReference type="ARBA" id="ARBA00008342"/>
    </source>
</evidence>
<dbReference type="Pfam" id="PF01648">
    <property type="entry name" value="ACPS"/>
    <property type="match status" value="1"/>
</dbReference>
<evidence type="ECO:0000256" key="1">
    <source>
        <dbReference type="ARBA" id="ARBA00003937"/>
    </source>
</evidence>
<dbReference type="GO" id="GO:0005886">
    <property type="term" value="C:plasma membrane"/>
    <property type="evidence" value="ECO:0007669"/>
    <property type="project" value="TreeGrafter"/>
</dbReference>
<comment type="similarity">
    <text evidence="3">Belongs to the P-Pant transferase superfamily. EntD family.</text>
</comment>
<evidence type="ECO:0000259" key="15">
    <source>
        <dbReference type="Pfam" id="PF17837"/>
    </source>
</evidence>
<evidence type="ECO:0000256" key="2">
    <source>
        <dbReference type="ARBA" id="ARBA00004993"/>
    </source>
</evidence>
<evidence type="ECO:0000256" key="8">
    <source>
        <dbReference type="ARBA" id="ARBA00029894"/>
    </source>
</evidence>
<comment type="cofactor">
    <cofactor evidence="13">
        <name>Mg(2+)</name>
        <dbReference type="ChEBI" id="CHEBI:18420"/>
    </cofactor>
</comment>
<dbReference type="PANTHER" id="PTHR38096:SF1">
    <property type="entry name" value="ENTEROBACTIN SYNTHASE COMPONENT D"/>
    <property type="match status" value="1"/>
</dbReference>
<dbReference type="SUPFAM" id="SSF56214">
    <property type="entry name" value="4'-phosphopantetheinyl transferase"/>
    <property type="match status" value="1"/>
</dbReference>
<keyword evidence="7" id="KW-0259">Enterobactin biosynthesis</keyword>
<organism evidence="16 17">
    <name type="scientific">Stutzerimonas kirkiae</name>
    <dbReference type="NCBI Taxonomy" id="2211392"/>
    <lineage>
        <taxon>Bacteria</taxon>
        <taxon>Pseudomonadati</taxon>
        <taxon>Pseudomonadota</taxon>
        <taxon>Gammaproteobacteria</taxon>
        <taxon>Pseudomonadales</taxon>
        <taxon>Pseudomonadaceae</taxon>
        <taxon>Stutzerimonas</taxon>
    </lineage>
</organism>
<dbReference type="InterPro" id="IPR037143">
    <property type="entry name" value="4-PPantetheinyl_Trfase_dom_sf"/>
</dbReference>
<dbReference type="Pfam" id="PF17837">
    <property type="entry name" value="4PPT_N"/>
    <property type="match status" value="1"/>
</dbReference>
<keyword evidence="6 16" id="KW-0808">Transferase</keyword>
<feature type="binding site" evidence="12">
    <location>
        <position position="61"/>
    </location>
    <ligand>
        <name>CoA</name>
        <dbReference type="ChEBI" id="CHEBI:57287"/>
    </ligand>
</feature>
<proteinExistence type="inferred from homology"/>
<feature type="binding site" evidence="12">
    <location>
        <position position="165"/>
    </location>
    <ligand>
        <name>CoA</name>
        <dbReference type="ChEBI" id="CHEBI:57287"/>
    </ligand>
</feature>
<reference evidence="16 17" key="1">
    <citation type="submission" date="2018-06" db="EMBL/GenBank/DDBJ databases">
        <title>Three novel Pseudomonas species isolated from symptomatic oak.</title>
        <authorList>
            <person name="Bueno-Gonzalez V."/>
            <person name="Brady C."/>
        </authorList>
    </citation>
    <scope>NUCLEOTIDE SEQUENCE [LARGE SCALE GENOMIC DNA]</scope>
    <source>
        <strain evidence="16 17">P17C</strain>
    </source>
</reference>
<keyword evidence="13" id="KW-0479">Metal-binding</keyword>
<sequence>MWISPHHWTVDPVPVPGCRLVTARFAPGCLTRMHIEGSGIALPASIARSVPRRQAEFIAGRLCARDALLALTGHAQTPSISSDRAPQWPPGVCGSISHCSDIALAAVASLERTACIGVDIEHIFDERKADELHEQILLPCERERWFTLDSERRCRLLSLTFSIKESLYKALYPLTRRHFYFEDAELLEWSDAGQARLLLHIDLNDEFTSGRLLEGGFYEQDGYMLTWVSLPAARNRKQ</sequence>
<evidence type="ECO:0000256" key="4">
    <source>
        <dbReference type="ARBA" id="ARBA00011503"/>
    </source>
</evidence>
<comment type="pathway">
    <text evidence="2">Siderophore biosynthesis; enterobactin biosynthesis.</text>
</comment>
<feature type="domain" description="4'-phosphopantetheinyl transferase N-terminal" evidence="15">
    <location>
        <begin position="45"/>
        <end position="108"/>
    </location>
</feature>
<evidence type="ECO:0000256" key="11">
    <source>
        <dbReference type="ARBA" id="ARBA00049191"/>
    </source>
</evidence>
<protein>
    <recommendedName>
        <fullName evidence="5">Enterobactin synthase component D</fullName>
    </recommendedName>
    <alternativeName>
        <fullName evidence="8">4'-phosphopantetheinyl transferase EntD</fullName>
    </alternativeName>
    <alternativeName>
        <fullName evidence="9">Enterochelin synthase D</fullName>
    </alternativeName>
</protein>
<dbReference type="OrthoDB" id="8210607at2"/>
<keyword evidence="13" id="KW-0460">Magnesium</keyword>
<comment type="function">
    <text evidence="1">Involved in the biosynthesis of the siderophore enterobactin (enterochelin), which is a macrocyclic trimeric lactone of N-(2,3-dihydroxybenzoyl)-serine. The serine trilactone serves as a scaffolding for the three catechol functionalities that provide hexadentate coordination for the tightly ligated iron(2+) atoms. Plays an essential role in the assembly of the enterobactin by catalyzing the transfer of the 4'-phosphopantetheine (Ppant) moiety from coenzyme A to the apo-domains of both EntB (ArCP domain) and EntF (PCP domain) to yield their holo-forms which make them competent for the activation of 2,3-dihydroxybenzoate (DHB) and L-serine, respectively.</text>
</comment>
<feature type="domain" description="4'-phosphopantetheinyl transferase" evidence="14">
    <location>
        <begin position="116"/>
        <end position="203"/>
    </location>
</feature>
<evidence type="ECO:0000256" key="7">
    <source>
        <dbReference type="ARBA" id="ARBA00023191"/>
    </source>
</evidence>
<dbReference type="PRINTS" id="PR01399">
    <property type="entry name" value="ENTSNTHTASED"/>
</dbReference>